<gene>
    <name evidence="2" type="ORF">BWQ96_09762</name>
</gene>
<keyword evidence="2" id="KW-0347">Helicase</keyword>
<sequence>MPEALLRSLEHLYAVVALNDKGKPTKVGGRMAELPLGQMMATTLLASEKYKCSEEVTVICSMLSGNNAKNNHYRTLQNPHTVQIHPSSCFANEEIRPRWLIYHEILFTTKEFTRQVFDIEGNWLHEATSHFHKAEDVLEELKRKMPKVLGKAGAKVREA</sequence>
<dbReference type="Pfam" id="PF07717">
    <property type="entry name" value="OB_NTP_bind"/>
    <property type="match status" value="1"/>
</dbReference>
<evidence type="ECO:0000313" key="2">
    <source>
        <dbReference type="EMBL" id="PXF40525.1"/>
    </source>
</evidence>
<keyword evidence="2" id="KW-0378">Hydrolase</keyword>
<reference evidence="2 3" key="1">
    <citation type="journal article" date="2018" name="Mol. Biol. Evol.">
        <title>Analysis of the draft genome of the red seaweed Gracilariopsis chorda provides insights into genome size evolution in Rhodophyta.</title>
        <authorList>
            <person name="Lee J."/>
            <person name="Yang E.C."/>
            <person name="Graf L."/>
            <person name="Yang J.H."/>
            <person name="Qiu H."/>
            <person name="Zel Zion U."/>
            <person name="Chan C.X."/>
            <person name="Stephens T.G."/>
            <person name="Weber A.P.M."/>
            <person name="Boo G.H."/>
            <person name="Boo S.M."/>
            <person name="Kim K.M."/>
            <person name="Shin Y."/>
            <person name="Jung M."/>
            <person name="Lee S.J."/>
            <person name="Yim H.S."/>
            <person name="Lee J.H."/>
            <person name="Bhattacharya D."/>
            <person name="Yoon H.S."/>
        </authorList>
    </citation>
    <scope>NUCLEOTIDE SEQUENCE [LARGE SCALE GENOMIC DNA]</scope>
    <source>
        <strain evidence="2 3">SKKU-2015</strain>
        <tissue evidence="2">Whole body</tissue>
    </source>
</reference>
<dbReference type="Proteomes" id="UP000247409">
    <property type="component" value="Unassembled WGS sequence"/>
</dbReference>
<evidence type="ECO:0000313" key="3">
    <source>
        <dbReference type="Proteomes" id="UP000247409"/>
    </source>
</evidence>
<evidence type="ECO:0000259" key="1">
    <source>
        <dbReference type="SMART" id="SM00847"/>
    </source>
</evidence>
<keyword evidence="2" id="KW-0067">ATP-binding</keyword>
<dbReference type="GO" id="GO:0004386">
    <property type="term" value="F:helicase activity"/>
    <property type="evidence" value="ECO:0007669"/>
    <property type="project" value="UniProtKB-KW"/>
</dbReference>
<protein>
    <submittedName>
        <fullName evidence="2">Pre-mRNA-splicing factor ATP-dependent RNA helicase DEAH1</fullName>
    </submittedName>
</protein>
<dbReference type="InterPro" id="IPR007502">
    <property type="entry name" value="Helicase-assoc_dom"/>
</dbReference>
<dbReference type="SMART" id="SM00847">
    <property type="entry name" value="HA2"/>
    <property type="match status" value="1"/>
</dbReference>
<accession>A0A2V3IEL1</accession>
<feature type="domain" description="Helicase-associated" evidence="1">
    <location>
        <begin position="7"/>
        <end position="84"/>
    </location>
</feature>
<organism evidence="2 3">
    <name type="scientific">Gracilariopsis chorda</name>
    <dbReference type="NCBI Taxonomy" id="448386"/>
    <lineage>
        <taxon>Eukaryota</taxon>
        <taxon>Rhodophyta</taxon>
        <taxon>Florideophyceae</taxon>
        <taxon>Rhodymeniophycidae</taxon>
        <taxon>Gracilariales</taxon>
        <taxon>Gracilariaceae</taxon>
        <taxon>Gracilariopsis</taxon>
    </lineage>
</organism>
<dbReference type="Gene3D" id="1.20.120.1080">
    <property type="match status" value="1"/>
</dbReference>
<name>A0A2V3IEL1_9FLOR</name>
<dbReference type="STRING" id="448386.A0A2V3IEL1"/>
<comment type="caution">
    <text evidence="2">The sequence shown here is derived from an EMBL/GenBank/DDBJ whole genome shotgun (WGS) entry which is preliminary data.</text>
</comment>
<proteinExistence type="predicted"/>
<dbReference type="AlphaFoldDB" id="A0A2V3IEL1"/>
<keyword evidence="3" id="KW-1185">Reference proteome</keyword>
<dbReference type="InterPro" id="IPR011709">
    <property type="entry name" value="DEAD-box_helicase_OB_fold"/>
</dbReference>
<keyword evidence="2" id="KW-0547">Nucleotide-binding</keyword>
<dbReference type="EMBL" id="NBIV01000287">
    <property type="protein sequence ID" value="PXF40525.1"/>
    <property type="molecule type" value="Genomic_DNA"/>
</dbReference>
<dbReference type="OrthoDB" id="10025033at2759"/>